<comment type="caution">
    <text evidence="1">The sequence shown here is derived from an EMBL/GenBank/DDBJ whole genome shotgun (WGS) entry which is preliminary data.</text>
</comment>
<sequence>MASELKKFEEKRKTSIANTIGSGLRLWVEELSRAVSGTKKPTAKWETLAKNQISRELDTYENARIEKNKKQS</sequence>
<gene>
    <name evidence="1" type="ORF">ACD_80C00109G0008</name>
</gene>
<accession>K1XXY8</accession>
<protein>
    <submittedName>
        <fullName evidence="1">Uncharacterized protein</fullName>
    </submittedName>
</protein>
<dbReference type="AlphaFoldDB" id="K1XXY8"/>
<name>K1XXY8_9BACT</name>
<evidence type="ECO:0000313" key="1">
    <source>
        <dbReference type="EMBL" id="EKD25188.1"/>
    </source>
</evidence>
<dbReference type="EMBL" id="AMFJ01036116">
    <property type="protein sequence ID" value="EKD25188.1"/>
    <property type="molecule type" value="Genomic_DNA"/>
</dbReference>
<organism evidence="1">
    <name type="scientific">uncultured bacterium</name>
    <name type="common">gcode 4</name>
    <dbReference type="NCBI Taxonomy" id="1234023"/>
    <lineage>
        <taxon>Bacteria</taxon>
        <taxon>environmental samples</taxon>
    </lineage>
</organism>
<proteinExistence type="predicted"/>
<reference evidence="1" key="1">
    <citation type="journal article" date="2012" name="Science">
        <title>Fermentation, hydrogen, and sulfur metabolism in multiple uncultivated bacterial phyla.</title>
        <authorList>
            <person name="Wrighton K.C."/>
            <person name="Thomas B.C."/>
            <person name="Sharon I."/>
            <person name="Miller C.S."/>
            <person name="Castelle C.J."/>
            <person name="VerBerkmoes N.C."/>
            <person name="Wilkins M.J."/>
            <person name="Hettich R.L."/>
            <person name="Lipton M.S."/>
            <person name="Williams K.H."/>
            <person name="Long P.E."/>
            <person name="Banfield J.F."/>
        </authorList>
    </citation>
    <scope>NUCLEOTIDE SEQUENCE [LARGE SCALE GENOMIC DNA]</scope>
</reference>